<evidence type="ECO:0000256" key="3">
    <source>
        <dbReference type="SAM" id="MobiDB-lite"/>
    </source>
</evidence>
<feature type="region of interest" description="Disordered" evidence="3">
    <location>
        <begin position="1"/>
        <end position="25"/>
    </location>
</feature>
<keyword evidence="6" id="KW-1185">Reference proteome</keyword>
<dbReference type="Proteomes" id="UP000266975">
    <property type="component" value="Unassembled WGS sequence"/>
</dbReference>
<keyword evidence="1" id="KW-0547">Nucleotide-binding</keyword>
<dbReference type="RefSeq" id="WP_123048307.1">
    <property type="nucleotide sequence ID" value="NZ_PTJO01000005.1"/>
</dbReference>
<dbReference type="SMART" id="SM00382">
    <property type="entry name" value="AAA"/>
    <property type="match status" value="1"/>
</dbReference>
<evidence type="ECO:0000259" key="4">
    <source>
        <dbReference type="PROSITE" id="PS50893"/>
    </source>
</evidence>
<dbReference type="GO" id="GO:0005524">
    <property type="term" value="F:ATP binding"/>
    <property type="evidence" value="ECO:0007669"/>
    <property type="project" value="UniProtKB-KW"/>
</dbReference>
<sequence>MTPSRAHSQHPAVSASEMSVTRGSGRRATQVLHELSFDIPAGSITGLLGPSGCGKTTLMRAVSGLQKFTGRLEVLDHAAGEKDLRGRIGYVTQSPSLYPELTVEENLRYFALLSGGDTGEVLTRLGLEETRHKQVAQLSGGQRGRASLGCALVGDPELLVMDEPTVGLDPVVRAELWEQFRELADAGDTLLVSSHVMEEASHCDQLILMRKGLIVWQGTPSELLAQTGASSYEGAFLSAIESSHDSEGST</sequence>
<reference evidence="5 6" key="1">
    <citation type="submission" date="2018-02" db="EMBL/GenBank/DDBJ databases">
        <title>Corynebacterium alimpuense sp. nov., a marine obligate actinomycete isolated from sediments of Valparaiso bay, Chile.</title>
        <authorList>
            <person name="Claverias F."/>
            <person name="Gonzales-Siles L."/>
            <person name="Salva-Serra F."/>
            <person name="Inganaes E."/>
            <person name="Molin K."/>
            <person name="Cumsille A."/>
            <person name="Undabarrena A."/>
            <person name="Couve E."/>
            <person name="Moore E.R.B."/>
            <person name="Gomila M."/>
            <person name="Camara B."/>
        </authorList>
    </citation>
    <scope>NUCLEOTIDE SEQUENCE [LARGE SCALE GENOMIC DNA]</scope>
    <source>
        <strain evidence="5 6">CCUG 69366</strain>
    </source>
</reference>
<dbReference type="SUPFAM" id="SSF52540">
    <property type="entry name" value="P-loop containing nucleoside triphosphate hydrolases"/>
    <property type="match status" value="1"/>
</dbReference>
<dbReference type="AlphaFoldDB" id="A0A3M8K784"/>
<dbReference type="OrthoDB" id="9804819at2"/>
<dbReference type="GO" id="GO:0016887">
    <property type="term" value="F:ATP hydrolysis activity"/>
    <property type="evidence" value="ECO:0007669"/>
    <property type="project" value="InterPro"/>
</dbReference>
<protein>
    <submittedName>
        <fullName evidence="5">Multidrug ABC transporter ATP-binding protein</fullName>
    </submittedName>
</protein>
<evidence type="ECO:0000313" key="6">
    <source>
        <dbReference type="Proteomes" id="UP000266975"/>
    </source>
</evidence>
<accession>A0A3M8K784</accession>
<name>A0A3M8K784_9CORY</name>
<dbReference type="PANTHER" id="PTHR43038">
    <property type="entry name" value="ATP-BINDING CASSETTE, SUB-FAMILY H, MEMBER 1"/>
    <property type="match status" value="1"/>
</dbReference>
<keyword evidence="2 5" id="KW-0067">ATP-binding</keyword>
<dbReference type="EMBL" id="PTJO01000005">
    <property type="protein sequence ID" value="RNE48374.1"/>
    <property type="molecule type" value="Genomic_DNA"/>
</dbReference>
<evidence type="ECO:0000256" key="2">
    <source>
        <dbReference type="ARBA" id="ARBA00022840"/>
    </source>
</evidence>
<proteinExistence type="predicted"/>
<dbReference type="InterPro" id="IPR027417">
    <property type="entry name" value="P-loop_NTPase"/>
</dbReference>
<evidence type="ECO:0000256" key="1">
    <source>
        <dbReference type="ARBA" id="ARBA00022741"/>
    </source>
</evidence>
<feature type="domain" description="ABC transporter" evidence="4">
    <location>
        <begin position="13"/>
        <end position="236"/>
    </location>
</feature>
<gene>
    <name evidence="5" type="ORF">C5L39_07625</name>
</gene>
<dbReference type="PROSITE" id="PS50893">
    <property type="entry name" value="ABC_TRANSPORTER_2"/>
    <property type="match status" value="1"/>
</dbReference>
<dbReference type="PANTHER" id="PTHR43038:SF3">
    <property type="entry name" value="ABC TRANSPORTER G FAMILY MEMBER 20 ISOFORM X1"/>
    <property type="match status" value="1"/>
</dbReference>
<dbReference type="InterPro" id="IPR003593">
    <property type="entry name" value="AAA+_ATPase"/>
</dbReference>
<organism evidence="5 6">
    <name type="scientific">Corynebacterium alimapuense</name>
    <dbReference type="NCBI Taxonomy" id="1576874"/>
    <lineage>
        <taxon>Bacteria</taxon>
        <taxon>Bacillati</taxon>
        <taxon>Actinomycetota</taxon>
        <taxon>Actinomycetes</taxon>
        <taxon>Mycobacteriales</taxon>
        <taxon>Corynebacteriaceae</taxon>
        <taxon>Corynebacterium</taxon>
    </lineage>
</organism>
<comment type="caution">
    <text evidence="5">The sequence shown here is derived from an EMBL/GenBank/DDBJ whole genome shotgun (WGS) entry which is preliminary data.</text>
</comment>
<dbReference type="InterPro" id="IPR003439">
    <property type="entry name" value="ABC_transporter-like_ATP-bd"/>
</dbReference>
<dbReference type="Pfam" id="PF00005">
    <property type="entry name" value="ABC_tran"/>
    <property type="match status" value="1"/>
</dbReference>
<dbReference type="CDD" id="cd03230">
    <property type="entry name" value="ABC_DR_subfamily_A"/>
    <property type="match status" value="1"/>
</dbReference>
<evidence type="ECO:0000313" key="5">
    <source>
        <dbReference type="EMBL" id="RNE48374.1"/>
    </source>
</evidence>
<dbReference type="Gene3D" id="3.40.50.300">
    <property type="entry name" value="P-loop containing nucleotide triphosphate hydrolases"/>
    <property type="match status" value="1"/>
</dbReference>